<reference evidence="2 3" key="1">
    <citation type="submission" date="2017-09" db="EMBL/GenBank/DDBJ databases">
        <title>Depth-based differentiation of microbial function through sediment-hosted aquifers and enrichment of novel symbionts in the deep terrestrial subsurface.</title>
        <authorList>
            <person name="Probst A.J."/>
            <person name="Ladd B."/>
            <person name="Jarett J.K."/>
            <person name="Geller-Mcgrath D.E."/>
            <person name="Sieber C.M."/>
            <person name="Emerson J.B."/>
            <person name="Anantharaman K."/>
            <person name="Thomas B.C."/>
            <person name="Malmstrom R."/>
            <person name="Stieglmeier M."/>
            <person name="Klingl A."/>
            <person name="Woyke T."/>
            <person name="Ryan C.M."/>
            <person name="Banfield J.F."/>
        </authorList>
    </citation>
    <scope>NUCLEOTIDE SEQUENCE [LARGE SCALE GENOMIC DNA]</scope>
    <source>
        <strain evidence="2">CG23_combo_of_CG06-09_8_20_14_all_37_87_8</strain>
    </source>
</reference>
<dbReference type="PIRSF" id="PIRSF004954">
    <property type="entry name" value="Radical_SAM"/>
    <property type="match status" value="1"/>
</dbReference>
<organism evidence="2 3">
    <name type="scientific">bacterium (Candidatus Gribaldobacteria) CG23_combo_of_CG06-09_8_20_14_all_37_87_8</name>
    <dbReference type="NCBI Taxonomy" id="2014278"/>
    <lineage>
        <taxon>Bacteria</taxon>
        <taxon>Candidatus Gribaldobacteria</taxon>
    </lineage>
</organism>
<feature type="domain" description="Elp3/MiaA/NifB-like radical SAM core" evidence="1">
    <location>
        <begin position="53"/>
        <end position="285"/>
    </location>
</feature>
<dbReference type="InterPro" id="IPR005909">
    <property type="entry name" value="RaSEA"/>
</dbReference>
<proteinExistence type="predicted"/>
<dbReference type="GO" id="GO:0051536">
    <property type="term" value="F:iron-sulfur cluster binding"/>
    <property type="evidence" value="ECO:0007669"/>
    <property type="project" value="InterPro"/>
</dbReference>
<name>A0A2G9ZE53_9BACT</name>
<accession>A0A2G9ZE53</accession>
<evidence type="ECO:0000313" key="2">
    <source>
        <dbReference type="EMBL" id="PIP31417.1"/>
    </source>
</evidence>
<dbReference type="InterPro" id="IPR058240">
    <property type="entry name" value="rSAM_sf"/>
</dbReference>
<dbReference type="EMBL" id="PCSB01000077">
    <property type="protein sequence ID" value="PIP31417.1"/>
    <property type="molecule type" value="Genomic_DNA"/>
</dbReference>
<evidence type="ECO:0000259" key="1">
    <source>
        <dbReference type="SMART" id="SM00729"/>
    </source>
</evidence>
<protein>
    <submittedName>
        <fullName evidence="2">Fe-S oxidoreductase</fullName>
    </submittedName>
</protein>
<dbReference type="AlphaFoldDB" id="A0A2G9ZE53"/>
<gene>
    <name evidence="2" type="ORF">COX24_03675</name>
</gene>
<comment type="caution">
    <text evidence="2">The sequence shown here is derived from an EMBL/GenBank/DDBJ whole genome shotgun (WGS) entry which is preliminary data.</text>
</comment>
<sequence>MDKFDMKRKVLDELKKIQQEIKEGSSRDYSADFSQIGHSSIKEGYLNGKSIQRVIFYLRGYGCKWAISRGGGCFMCGHYTKTSMGRKISPFHFITQFQNEFAKYDFTQYPMICVYNAGSFLNEEEMPVIARQEIFRVIAENQHIQTVVIESRPEFITNEVIKEIEKILPHKRIEIGVGLELESDLSREICINKEFSFEEYELCAKLISESNLCLLTYITVKPLFLTISESVEQAIKTARKASDLGSAVISFEPTSLQKGTAVEYFFNKGMYQFPWGWDMIEIMKKVHDLPLEIRIGGFEFFPIPEAFIQNCAFCNKKLYEAIYSYNATKNMELLLSLQCDCQNTREVDKNKERSLDEDLISRVYKILELEGEKQWN</sequence>
<dbReference type="GO" id="GO:0003824">
    <property type="term" value="F:catalytic activity"/>
    <property type="evidence" value="ECO:0007669"/>
    <property type="project" value="InterPro"/>
</dbReference>
<evidence type="ECO:0000313" key="3">
    <source>
        <dbReference type="Proteomes" id="UP000230447"/>
    </source>
</evidence>
<dbReference type="InterPro" id="IPR006638">
    <property type="entry name" value="Elp3/MiaA/NifB-like_rSAM"/>
</dbReference>
<dbReference type="SUPFAM" id="SSF102114">
    <property type="entry name" value="Radical SAM enzymes"/>
    <property type="match status" value="1"/>
</dbReference>
<dbReference type="SMART" id="SM00729">
    <property type="entry name" value="Elp3"/>
    <property type="match status" value="1"/>
</dbReference>
<dbReference type="Proteomes" id="UP000230447">
    <property type="component" value="Unassembled WGS sequence"/>
</dbReference>